<dbReference type="InterPro" id="IPR001667">
    <property type="entry name" value="DDH_dom"/>
</dbReference>
<reference evidence="3" key="1">
    <citation type="journal article" date="2021" name="PeerJ">
        <title>Extensive microbial diversity within the chicken gut microbiome revealed by metagenomics and culture.</title>
        <authorList>
            <person name="Gilroy R."/>
            <person name="Ravi A."/>
            <person name="Getino M."/>
            <person name="Pursley I."/>
            <person name="Horton D.L."/>
            <person name="Alikhan N.F."/>
            <person name="Baker D."/>
            <person name="Gharbi K."/>
            <person name="Hall N."/>
            <person name="Watson M."/>
            <person name="Adriaenssens E.M."/>
            <person name="Foster-Nyarko E."/>
            <person name="Jarju S."/>
            <person name="Secka A."/>
            <person name="Antonio M."/>
            <person name="Oren A."/>
            <person name="Chaudhuri R.R."/>
            <person name="La Ragione R."/>
            <person name="Hildebrand F."/>
            <person name="Pallen M.J."/>
        </authorList>
    </citation>
    <scope>NUCLEOTIDE SEQUENCE</scope>
    <source>
        <strain evidence="3">ChiBcec1-1630</strain>
    </source>
</reference>
<dbReference type="Gene3D" id="3.90.1640.10">
    <property type="entry name" value="inorganic pyrophosphatase (n-terminal core)"/>
    <property type="match status" value="1"/>
</dbReference>
<evidence type="ECO:0000259" key="1">
    <source>
        <dbReference type="Pfam" id="PF01368"/>
    </source>
</evidence>
<protein>
    <submittedName>
        <fullName evidence="3">Bifunctional oligoribonuclease/PAP phosphatase NrnA</fullName>
    </submittedName>
</protein>
<dbReference type="AlphaFoldDB" id="A0A9D2QJZ3"/>
<dbReference type="Gene3D" id="3.10.310.30">
    <property type="match status" value="1"/>
</dbReference>
<gene>
    <name evidence="3" type="ORF">H9926_08380</name>
</gene>
<proteinExistence type="predicted"/>
<dbReference type="Pfam" id="PF01368">
    <property type="entry name" value="DHH"/>
    <property type="match status" value="1"/>
</dbReference>
<dbReference type="InterPro" id="IPR003156">
    <property type="entry name" value="DHHA1_dom"/>
</dbReference>
<dbReference type="Proteomes" id="UP000823922">
    <property type="component" value="Unassembled WGS sequence"/>
</dbReference>
<dbReference type="EMBL" id="DWVS01000205">
    <property type="protein sequence ID" value="HJC88015.1"/>
    <property type="molecule type" value="Genomic_DNA"/>
</dbReference>
<evidence type="ECO:0000259" key="2">
    <source>
        <dbReference type="Pfam" id="PF02272"/>
    </source>
</evidence>
<feature type="domain" description="DDH" evidence="1">
    <location>
        <begin position="12"/>
        <end position="152"/>
    </location>
</feature>
<dbReference type="SUPFAM" id="SSF64182">
    <property type="entry name" value="DHH phosphoesterases"/>
    <property type="match status" value="1"/>
</dbReference>
<reference evidence="3" key="2">
    <citation type="submission" date="2021-04" db="EMBL/GenBank/DDBJ databases">
        <authorList>
            <person name="Gilroy R."/>
        </authorList>
    </citation>
    <scope>NUCLEOTIDE SEQUENCE</scope>
    <source>
        <strain evidence="3">ChiBcec1-1630</strain>
    </source>
</reference>
<dbReference type="Pfam" id="PF02272">
    <property type="entry name" value="DHHA1"/>
    <property type="match status" value="1"/>
</dbReference>
<evidence type="ECO:0000313" key="3">
    <source>
        <dbReference type="EMBL" id="HJC88015.1"/>
    </source>
</evidence>
<dbReference type="PANTHER" id="PTHR47618">
    <property type="entry name" value="BIFUNCTIONAL OLIGORIBONUCLEASE AND PAP PHOSPHATASE NRNA"/>
    <property type="match status" value="1"/>
</dbReference>
<organism evidence="3 4">
    <name type="scientific">Candidatus Eisenbergiella intestinigallinarum</name>
    <dbReference type="NCBI Taxonomy" id="2838549"/>
    <lineage>
        <taxon>Bacteria</taxon>
        <taxon>Bacillati</taxon>
        <taxon>Bacillota</taxon>
        <taxon>Clostridia</taxon>
        <taxon>Lachnospirales</taxon>
        <taxon>Lachnospiraceae</taxon>
        <taxon>Eisenbergiella</taxon>
    </lineage>
</organism>
<name>A0A9D2QJZ3_9FIRM</name>
<accession>A0A9D2QJZ3</accession>
<dbReference type="PANTHER" id="PTHR47618:SF1">
    <property type="entry name" value="BIFUNCTIONAL OLIGORIBONUCLEASE AND PAP PHOSPHATASE NRNA"/>
    <property type="match status" value="1"/>
</dbReference>
<dbReference type="GO" id="GO:0003676">
    <property type="term" value="F:nucleic acid binding"/>
    <property type="evidence" value="ECO:0007669"/>
    <property type="project" value="InterPro"/>
</dbReference>
<comment type="caution">
    <text evidence="3">The sequence shown here is derived from an EMBL/GenBank/DDBJ whole genome shotgun (WGS) entry which is preliminary data.</text>
</comment>
<dbReference type="InterPro" id="IPR038763">
    <property type="entry name" value="DHH_sf"/>
</dbReference>
<evidence type="ECO:0000313" key="4">
    <source>
        <dbReference type="Proteomes" id="UP000823922"/>
    </source>
</evidence>
<dbReference type="InterPro" id="IPR051319">
    <property type="entry name" value="Oligoribo/pAp-PDE_c-di-AMP_PDE"/>
</dbReference>
<feature type="domain" description="DHHA1" evidence="2">
    <location>
        <begin position="229"/>
        <end position="296"/>
    </location>
</feature>
<sequence>MNLLEECKGAGRIGISGHIRPDGDCIGSCMGLYLYLKKELPQAEVQVFLEKPADIYGCISRIEDVDSAYGEQKKFDVFFALDSTSDRLGEAQTYFESAGKKINIDHHISNANGCGNVNFVDPQASSTSELVYRLIGKDGLDQEIAKALYMGIVHDTGCFQYSCTSPDTLRAAADLISFGFDFSRLIEETFFEKTYLQTQILGRALLESIRFMDGRCVVSALSRKTLDFYGAGPQDLEGIVSQLRSIKGVECAIFLYETGVQEYKVSLRSSEKVDVAAIASYFGGGGHVRAAGCTMMGTAHDVINNLSLHIERQLDGGEGNDEERRAECI</sequence>